<name>A0A1M4WA83_9CLOT</name>
<dbReference type="InterPro" id="IPR036365">
    <property type="entry name" value="PGBD-like_sf"/>
</dbReference>
<dbReference type="GO" id="GO:0016787">
    <property type="term" value="F:hydrolase activity"/>
    <property type="evidence" value="ECO:0007669"/>
    <property type="project" value="UniProtKB-KW"/>
</dbReference>
<evidence type="ECO:0000256" key="7">
    <source>
        <dbReference type="ARBA" id="ARBA00023316"/>
    </source>
</evidence>
<dbReference type="NCBIfam" id="TIGR02869">
    <property type="entry name" value="spore_SleB"/>
    <property type="match status" value="1"/>
</dbReference>
<evidence type="ECO:0000256" key="8">
    <source>
        <dbReference type="NCBIfam" id="TIGR02869"/>
    </source>
</evidence>
<proteinExistence type="inferred from homology"/>
<dbReference type="EMBL" id="FQVG01000016">
    <property type="protein sequence ID" value="SHE78181.1"/>
    <property type="molecule type" value="Genomic_DNA"/>
</dbReference>
<evidence type="ECO:0000256" key="1">
    <source>
        <dbReference type="ARBA" id="ARBA00007010"/>
    </source>
</evidence>
<dbReference type="InterPro" id="IPR002477">
    <property type="entry name" value="Peptidoglycan-bd-like"/>
</dbReference>
<evidence type="ECO:0000256" key="6">
    <source>
        <dbReference type="ARBA" id="ARBA00022969"/>
    </source>
</evidence>
<reference evidence="12" key="1">
    <citation type="submission" date="2016-11" db="EMBL/GenBank/DDBJ databases">
        <authorList>
            <person name="Varghese N."/>
            <person name="Submissions S."/>
        </authorList>
    </citation>
    <scope>NUCLEOTIDE SEQUENCE [LARGE SCALE GENOMIC DNA]</scope>
    <source>
        <strain evidence="12">DSM 10124</strain>
    </source>
</reference>
<dbReference type="Pfam" id="PF07486">
    <property type="entry name" value="Hydrolase_2"/>
    <property type="match status" value="1"/>
</dbReference>
<dbReference type="GO" id="GO:0009847">
    <property type="term" value="P:spore germination"/>
    <property type="evidence" value="ECO:0007669"/>
    <property type="project" value="UniProtKB-UniRule"/>
</dbReference>
<dbReference type="InterPro" id="IPR036366">
    <property type="entry name" value="PGBDSf"/>
</dbReference>
<keyword evidence="12" id="KW-1185">Reference proteome</keyword>
<evidence type="ECO:0000313" key="12">
    <source>
        <dbReference type="Proteomes" id="UP000184423"/>
    </source>
</evidence>
<dbReference type="GO" id="GO:0030435">
    <property type="term" value="P:sporulation resulting in formation of a cellular spore"/>
    <property type="evidence" value="ECO:0007669"/>
    <property type="project" value="UniProtKB-KW"/>
</dbReference>
<dbReference type="SUPFAM" id="SSF47090">
    <property type="entry name" value="PGBD-like"/>
    <property type="match status" value="1"/>
</dbReference>
<gene>
    <name evidence="11" type="ORF">SAMN02746091_01103</name>
</gene>
<evidence type="ECO:0000256" key="3">
    <source>
        <dbReference type="ARBA" id="ARBA00022544"/>
    </source>
</evidence>
<protein>
    <recommendedName>
        <fullName evidence="2 8">Spore cortex-lytic enzyme</fullName>
    </recommendedName>
</protein>
<evidence type="ECO:0000259" key="9">
    <source>
        <dbReference type="Pfam" id="PF01471"/>
    </source>
</evidence>
<dbReference type="InterPro" id="IPR042047">
    <property type="entry name" value="SleB_dom1"/>
</dbReference>
<dbReference type="InterPro" id="IPR014224">
    <property type="entry name" value="Spore_cortex_SleB"/>
</dbReference>
<keyword evidence="6" id="KW-0749">Sporulation</keyword>
<evidence type="ECO:0000256" key="4">
    <source>
        <dbReference type="ARBA" id="ARBA00022729"/>
    </source>
</evidence>
<evidence type="ECO:0000256" key="2">
    <source>
        <dbReference type="ARBA" id="ARBA00018364"/>
    </source>
</evidence>
<evidence type="ECO:0000259" key="10">
    <source>
        <dbReference type="Pfam" id="PF07486"/>
    </source>
</evidence>
<keyword evidence="7" id="KW-0961">Cell wall biogenesis/degradation</keyword>
<dbReference type="Pfam" id="PF01471">
    <property type="entry name" value="PG_binding_1"/>
    <property type="match status" value="1"/>
</dbReference>
<evidence type="ECO:0000313" key="11">
    <source>
        <dbReference type="EMBL" id="SHE78181.1"/>
    </source>
</evidence>
<evidence type="ECO:0000256" key="5">
    <source>
        <dbReference type="ARBA" id="ARBA00022801"/>
    </source>
</evidence>
<keyword evidence="4" id="KW-0732">Signal</keyword>
<dbReference type="InterPro" id="IPR011105">
    <property type="entry name" value="Cell_wall_hydrolase_SleB"/>
</dbReference>
<feature type="domain" description="Peptidoglycan binding-like" evidence="9">
    <location>
        <begin position="35"/>
        <end position="91"/>
    </location>
</feature>
<keyword evidence="3" id="KW-0309">Germination</keyword>
<dbReference type="Gene3D" id="1.10.10.2520">
    <property type="entry name" value="Cell wall hydrolase SleB, domain 1"/>
    <property type="match status" value="1"/>
</dbReference>
<comment type="similarity">
    <text evidence="1">Belongs to the SleB family.</text>
</comment>
<keyword evidence="5" id="KW-0378">Hydrolase</keyword>
<dbReference type="Gene3D" id="6.20.240.60">
    <property type="match status" value="1"/>
</dbReference>
<organism evidence="11 12">
    <name type="scientific">Caloramator proteoclasticus DSM 10124</name>
    <dbReference type="NCBI Taxonomy" id="1121262"/>
    <lineage>
        <taxon>Bacteria</taxon>
        <taxon>Bacillati</taxon>
        <taxon>Bacillota</taxon>
        <taxon>Clostridia</taxon>
        <taxon>Eubacteriales</taxon>
        <taxon>Clostridiaceae</taxon>
        <taxon>Caloramator</taxon>
    </lineage>
</organism>
<dbReference type="Proteomes" id="UP000184423">
    <property type="component" value="Unassembled WGS sequence"/>
</dbReference>
<sequence length="223" mass="24363">MKKAFLAVWVAFMMYFAYFITTSVINAQTYSYGSRGDVVKEIQTRLKRWGYYNGAIDGIYGYQTYTAVKNFQRKNGLSPDGVVGPKTLAALGINVSQNKTQSTSGAGSQNLDLLTRVINGEARGEPYIGQVAVGGVVLNRVRDPRFPSTIPGVVYQPGAFTAVVDGQINAEVVDSSKKAAIDALNGWDPSGGAIYYYNPEKTTNKWILSRPVIKVIGKHIFCK</sequence>
<dbReference type="GO" id="GO:0071555">
    <property type="term" value="P:cell wall organization"/>
    <property type="evidence" value="ECO:0007669"/>
    <property type="project" value="UniProtKB-KW"/>
</dbReference>
<dbReference type="Gene3D" id="1.10.101.10">
    <property type="entry name" value="PGBD-like superfamily/PGBD"/>
    <property type="match status" value="1"/>
</dbReference>
<dbReference type="AlphaFoldDB" id="A0A1M4WA83"/>
<accession>A0A1M4WA83</accession>
<feature type="domain" description="Cell wall hydrolase SleB" evidence="10">
    <location>
        <begin position="124"/>
        <end position="222"/>
    </location>
</feature>